<comment type="subcellular location">
    <subcellularLocation>
        <location evidence="1">Membrane</location>
        <topology evidence="1">Multi-pass membrane protein</topology>
    </subcellularLocation>
</comment>
<organism evidence="10 11">
    <name type="scientific">Myxozyma melibiosi</name>
    <dbReference type="NCBI Taxonomy" id="54550"/>
    <lineage>
        <taxon>Eukaryota</taxon>
        <taxon>Fungi</taxon>
        <taxon>Dikarya</taxon>
        <taxon>Ascomycota</taxon>
        <taxon>Saccharomycotina</taxon>
        <taxon>Lipomycetes</taxon>
        <taxon>Lipomycetales</taxon>
        <taxon>Lipomycetaceae</taxon>
        <taxon>Myxozyma</taxon>
    </lineage>
</organism>
<evidence type="ECO:0000256" key="9">
    <source>
        <dbReference type="SAM" id="Phobius"/>
    </source>
</evidence>
<evidence type="ECO:0000256" key="4">
    <source>
        <dbReference type="ARBA" id="ARBA00022692"/>
    </source>
</evidence>
<dbReference type="Pfam" id="PF03169">
    <property type="entry name" value="OPT"/>
    <property type="match status" value="1"/>
</dbReference>
<evidence type="ECO:0000256" key="8">
    <source>
        <dbReference type="ARBA" id="ARBA00023136"/>
    </source>
</evidence>
<evidence type="ECO:0000256" key="5">
    <source>
        <dbReference type="ARBA" id="ARBA00022856"/>
    </source>
</evidence>
<dbReference type="RefSeq" id="XP_064766982.1">
    <property type="nucleotide sequence ID" value="XM_064915293.1"/>
</dbReference>
<comment type="caution">
    <text evidence="10">The sequence shown here is derived from an EMBL/GenBank/DDBJ whole genome shotgun (WGS) entry which is preliminary data.</text>
</comment>
<evidence type="ECO:0000256" key="2">
    <source>
        <dbReference type="ARBA" id="ARBA00008807"/>
    </source>
</evidence>
<comment type="similarity">
    <text evidence="2">Belongs to the oligopeptide OPT transporter family.</text>
</comment>
<dbReference type="EMBL" id="JBBJBU010000010">
    <property type="protein sequence ID" value="KAK7203949.1"/>
    <property type="molecule type" value="Genomic_DNA"/>
</dbReference>
<name>A0ABR1F273_9ASCO</name>
<reference evidence="10 11" key="1">
    <citation type="submission" date="2024-03" db="EMBL/GenBank/DDBJ databases">
        <title>Genome-scale model development and genomic sequencing of the oleaginous clade Lipomyces.</title>
        <authorList>
            <consortium name="Lawrence Berkeley National Laboratory"/>
            <person name="Czajka J.J."/>
            <person name="Han Y."/>
            <person name="Kim J."/>
            <person name="Mondo S.J."/>
            <person name="Hofstad B.A."/>
            <person name="Robles A."/>
            <person name="Haridas S."/>
            <person name="Riley R."/>
            <person name="LaButti K."/>
            <person name="Pangilinan J."/>
            <person name="Andreopoulos W."/>
            <person name="Lipzen A."/>
            <person name="Yan J."/>
            <person name="Wang M."/>
            <person name="Ng V."/>
            <person name="Grigoriev I.V."/>
            <person name="Spatafora J.W."/>
            <person name="Magnuson J.K."/>
            <person name="Baker S.E."/>
            <person name="Pomraning K.R."/>
        </authorList>
    </citation>
    <scope>NUCLEOTIDE SEQUENCE [LARGE SCALE GENOMIC DNA]</scope>
    <source>
        <strain evidence="10 11">Phaff 52-87</strain>
    </source>
</reference>
<accession>A0ABR1F273</accession>
<keyword evidence="5" id="KW-0571">Peptide transport</keyword>
<protein>
    <submittedName>
        <fullName evidence="10">Oligopeptide transporter</fullName>
    </submittedName>
</protein>
<feature type="transmembrane region" description="Helical" evidence="9">
    <location>
        <begin position="567"/>
        <end position="583"/>
    </location>
</feature>
<feature type="transmembrane region" description="Helical" evidence="9">
    <location>
        <begin position="157"/>
        <end position="177"/>
    </location>
</feature>
<feature type="transmembrane region" description="Helical" evidence="9">
    <location>
        <begin position="368"/>
        <end position="386"/>
    </location>
</feature>
<evidence type="ECO:0000256" key="7">
    <source>
        <dbReference type="ARBA" id="ARBA00022989"/>
    </source>
</evidence>
<dbReference type="Proteomes" id="UP001498771">
    <property type="component" value="Unassembled WGS sequence"/>
</dbReference>
<evidence type="ECO:0000256" key="3">
    <source>
        <dbReference type="ARBA" id="ARBA00022448"/>
    </source>
</evidence>
<feature type="transmembrane region" description="Helical" evidence="9">
    <location>
        <begin position="474"/>
        <end position="496"/>
    </location>
</feature>
<dbReference type="NCBIfam" id="TIGR00727">
    <property type="entry name" value="ISP4_OPT"/>
    <property type="match status" value="1"/>
</dbReference>
<keyword evidence="7 9" id="KW-1133">Transmembrane helix</keyword>
<gene>
    <name evidence="10" type="ORF">BZA70DRAFT_64628</name>
</gene>
<proteinExistence type="inferred from homology"/>
<feature type="transmembrane region" description="Helical" evidence="9">
    <location>
        <begin position="765"/>
        <end position="782"/>
    </location>
</feature>
<evidence type="ECO:0000313" key="11">
    <source>
        <dbReference type="Proteomes" id="UP001498771"/>
    </source>
</evidence>
<feature type="transmembrane region" description="Helical" evidence="9">
    <location>
        <begin position="330"/>
        <end position="348"/>
    </location>
</feature>
<keyword evidence="6" id="KW-0653">Protein transport</keyword>
<feature type="transmembrane region" description="Helical" evidence="9">
    <location>
        <begin position="590"/>
        <end position="608"/>
    </location>
</feature>
<sequence length="859" mass="97301">MSNDYYDEEKRAWDEKKGLATIEVHETGEIVDAAERARIIDRIKVMNKVGDAVDQDPLADAASHFIYDRLMEMTMEEALDVLERTANDHYDDVNFPSDALDRIEKMLQGREAYGADEDVFELDCKLEAVVIKFHSPYPEVRAVTDPFDDPTIPVETFRAYVLGAIWVAIGSFVNEFFYERQPRLTLAATVLQLFLFPCGKLAQLLPDWGVTFRGTRYTINPGPWTHKEQMLSTIMVSAASQMSNFMSFTVAMRSEKFFHLQWVDFGFVFLTNAASLFFGYGMAGLARKLAIYPVKAVFPTVLPTLALNRALLLKETKTSINGWTISRQKLFFLTFVLSFLYFFIPNYLFKALSTFNWMTWIAPQNVKVALVTGSFLGMGINPIPTFDWSVINYSTPLVLPYFAFINKFVGVILGGCALMGLYWTNTKYVAYLPPNANTIYDNTGATYNLSRILDSSGHFDLDKYVEYSVPYMTAGHLVGTGALWALYTCAFTYICITDYKLIIRTGKLFWNALRHPRSKAFDDFDDPHSRMMRAYPEVPDWWYLAVFIIAGALGIITIAVWPTTVPVWTVICIFLFNVGMYIPTVIIYSMTGYAMGFGAFSVILAGYMDPGNAMTNMMVRMWGYNVDEQSETFIADQKIAHYAKLPQRAVFRAQLVATLIQTFATLGAVEALFNTVKDFCSTTQPDKFICQFPRSVYSDAIMFGVINPERVLSTLYPALKHCFYIGPLTAIPFAIMKLKWPRKVKNIFPPLVWGGSTFWGSTYNYTYYIGGLYAATAFMFYVRRYYTAWWTKYNYILSSGLTAGVAFSGVVVFLALQYTQTSVSWWGNDVVSAGVDYARASSLKEIPAEGFGLQVGQFH</sequence>
<feature type="transmembrane region" description="Helical" evidence="9">
    <location>
        <begin position="289"/>
        <end position="310"/>
    </location>
</feature>
<dbReference type="InterPro" id="IPR004648">
    <property type="entry name" value="Oligpept_transpt"/>
</dbReference>
<evidence type="ECO:0000256" key="1">
    <source>
        <dbReference type="ARBA" id="ARBA00004141"/>
    </source>
</evidence>
<keyword evidence="8 9" id="KW-0472">Membrane</keyword>
<keyword evidence="11" id="KW-1185">Reference proteome</keyword>
<dbReference type="NCBIfam" id="TIGR00728">
    <property type="entry name" value="OPT_sfam"/>
    <property type="match status" value="1"/>
</dbReference>
<feature type="transmembrane region" description="Helical" evidence="9">
    <location>
        <begin position="541"/>
        <end position="561"/>
    </location>
</feature>
<keyword evidence="4 9" id="KW-0812">Transmembrane</keyword>
<dbReference type="PANTHER" id="PTHR22601">
    <property type="entry name" value="ISP4 LIKE PROTEIN"/>
    <property type="match status" value="1"/>
</dbReference>
<feature type="transmembrane region" description="Helical" evidence="9">
    <location>
        <begin position="262"/>
        <end position="283"/>
    </location>
</feature>
<evidence type="ECO:0000256" key="6">
    <source>
        <dbReference type="ARBA" id="ARBA00022927"/>
    </source>
</evidence>
<dbReference type="InterPro" id="IPR004813">
    <property type="entry name" value="OPT"/>
</dbReference>
<feature type="transmembrane region" description="Helical" evidence="9">
    <location>
        <begin position="398"/>
        <end position="423"/>
    </location>
</feature>
<feature type="transmembrane region" description="Helical" evidence="9">
    <location>
        <begin position="794"/>
        <end position="816"/>
    </location>
</feature>
<keyword evidence="3" id="KW-0813">Transport</keyword>
<dbReference type="GeneID" id="90040805"/>
<evidence type="ECO:0000313" key="10">
    <source>
        <dbReference type="EMBL" id="KAK7203949.1"/>
    </source>
</evidence>